<dbReference type="Proteomes" id="UP000199444">
    <property type="component" value="Unassembled WGS sequence"/>
</dbReference>
<evidence type="ECO:0000256" key="1">
    <source>
        <dbReference type="ARBA" id="ARBA00023239"/>
    </source>
</evidence>
<evidence type="ECO:0000259" key="3">
    <source>
        <dbReference type="Pfam" id="PF06094"/>
    </source>
</evidence>
<gene>
    <name evidence="4" type="ORF">SAMN05216231_2003</name>
</gene>
<evidence type="ECO:0000313" key="5">
    <source>
        <dbReference type="Proteomes" id="UP000199444"/>
    </source>
</evidence>
<dbReference type="InterPro" id="IPR017939">
    <property type="entry name" value="G-Glutamylcylcotransferase"/>
</dbReference>
<name>A0A1H1C056_9BACI</name>
<dbReference type="PANTHER" id="PTHR12935">
    <property type="entry name" value="GAMMA-GLUTAMYLCYCLOTRANSFERASE"/>
    <property type="match status" value="1"/>
</dbReference>
<accession>A0A1H1C056</accession>
<dbReference type="GO" id="GO:0003839">
    <property type="term" value="F:gamma-glutamylcyclotransferase activity"/>
    <property type="evidence" value="ECO:0007669"/>
    <property type="project" value="InterPro"/>
</dbReference>
<evidence type="ECO:0000313" key="4">
    <source>
        <dbReference type="EMBL" id="SDQ57511.1"/>
    </source>
</evidence>
<feature type="active site" description="Proton acceptor" evidence="2">
    <location>
        <position position="211"/>
    </location>
</feature>
<keyword evidence="4" id="KW-0808">Transferase</keyword>
<dbReference type="SUPFAM" id="SSF110857">
    <property type="entry name" value="Gamma-glutamyl cyclotransferase-like"/>
    <property type="match status" value="2"/>
</dbReference>
<dbReference type="EMBL" id="FNKD01000002">
    <property type="protein sequence ID" value="SDQ57511.1"/>
    <property type="molecule type" value="Genomic_DNA"/>
</dbReference>
<dbReference type="InterPro" id="IPR036568">
    <property type="entry name" value="GGCT-like_sf"/>
</dbReference>
<reference evidence="4 5" key="1">
    <citation type="submission" date="2016-10" db="EMBL/GenBank/DDBJ databases">
        <authorList>
            <person name="de Groot N.N."/>
        </authorList>
    </citation>
    <scope>NUCLEOTIDE SEQUENCE [LARGE SCALE GENOMIC DNA]</scope>
    <source>
        <strain evidence="4 5">CGMCC 1.10449</strain>
    </source>
</reference>
<dbReference type="PANTHER" id="PTHR12935:SF0">
    <property type="entry name" value="GAMMA-GLUTAMYLCYCLOTRANSFERASE"/>
    <property type="match status" value="1"/>
</dbReference>
<keyword evidence="5" id="KW-1185">Reference proteome</keyword>
<proteinExistence type="predicted"/>
<dbReference type="CDD" id="cd06661">
    <property type="entry name" value="GGCT_like"/>
    <property type="match status" value="2"/>
</dbReference>
<dbReference type="Gene3D" id="3.10.490.10">
    <property type="entry name" value="Gamma-glutamyl cyclotransferase-like"/>
    <property type="match status" value="2"/>
</dbReference>
<dbReference type="InterPro" id="IPR009288">
    <property type="entry name" value="AIG2-like_dom"/>
</dbReference>
<feature type="domain" description="Gamma-glutamylcyclotransferase AIG2-like" evidence="3">
    <location>
        <begin position="4"/>
        <end position="123"/>
    </location>
</feature>
<dbReference type="Pfam" id="PF06094">
    <property type="entry name" value="GGACT"/>
    <property type="match status" value="1"/>
</dbReference>
<organism evidence="4 5">
    <name type="scientific">Virgibacillus salinus</name>
    <dbReference type="NCBI Taxonomy" id="553311"/>
    <lineage>
        <taxon>Bacteria</taxon>
        <taxon>Bacillati</taxon>
        <taxon>Bacillota</taxon>
        <taxon>Bacilli</taxon>
        <taxon>Bacillales</taxon>
        <taxon>Bacillaceae</taxon>
        <taxon>Virgibacillus</taxon>
    </lineage>
</organism>
<evidence type="ECO:0000256" key="2">
    <source>
        <dbReference type="PIRSR" id="PIRSR617939-1"/>
    </source>
</evidence>
<dbReference type="GO" id="GO:0016740">
    <property type="term" value="F:transferase activity"/>
    <property type="evidence" value="ECO:0007669"/>
    <property type="project" value="UniProtKB-KW"/>
</dbReference>
<dbReference type="STRING" id="553311.SAMN05216231_2003"/>
<protein>
    <submittedName>
        <fullName evidence="4">Uncharacterized conserved protein YtfP, gamma-glutamylcyclotransferase (GGCT)/AIG2-like family</fullName>
    </submittedName>
</protein>
<dbReference type="Pfam" id="PF13772">
    <property type="entry name" value="AIG2_2"/>
    <property type="match status" value="1"/>
</dbReference>
<sequence length="280" mass="32364">MPNVFVYGTLRKGERNHHFLDGATCIFEQCRTNGSLYDTNNGYPAMKENKSDWIYGELYEVTESQLKAIDSLEGFEEGYWDNLYNRTTVPVYNDSGEEIRAIIYTAGQALHKFTKRIPSGDWLVYNYLKQDEILYFAYGSCMDDERFKLAGADQYFANLKGRGILNGFEFKFSRSTHDGGKADLVENSKEKVEGKVYKIPHEAMEYLYKREGVYVNAYRPAIVPVTINRLIYHAITFIGMEKSAEMKPTELYATEIIRGGCGLLSYEYLQRIQQKIDRFN</sequence>
<dbReference type="AlphaFoldDB" id="A0A1H1C056"/>
<keyword evidence="1" id="KW-0456">Lyase</keyword>
<dbReference type="InterPro" id="IPR013024">
    <property type="entry name" value="GGCT-like"/>
</dbReference>